<name>A0ABU0MIB7_9PROT</name>
<sequence>MKICVFLGPTLPQEDARALLPGAIYLPPATQADILSAMTIHRPDVIALIDGVFGQSLSVWHKEILFALHKGIAVFGASSMGALRAAECHPFGMIPVGEIARAYIDGRLSGDDEVALAHAGAEHGWFPLSEPLVNLRASLSAALAAGVLDQPLHDRIVAAAKRRYFVERTRDRIWADAGLTSEEAARLDGFLATNAVDRKRLDAEMLLTHLAGLAAPPRPAPFPFVGSHYFDALYERDRRVAHGGHSVPLSEIATHAALHRPDFAAINNAALDRLLVVQLAETVGMTVDAQAIEAEVRRFCTARQITGPEQLSDWCRRNDLTDEEFHALIVELATERAMRLWLIARRSMVRTTKPVLNELRLRGLYEATAADAALVQRLSDLHFGDAGLQDGETVDELIADHLAHTACRMDAPAGAWAYEYGFKDLLDLRIDLAKFKQARDLLRRLAVEAEQAVAAGQESATTSGLADGGKTP</sequence>
<feature type="domain" description="TfuA-like core" evidence="1">
    <location>
        <begin position="50"/>
        <end position="169"/>
    </location>
</feature>
<gene>
    <name evidence="2" type="ORF">QO018_002056</name>
</gene>
<dbReference type="InterPro" id="IPR012924">
    <property type="entry name" value="TfuA_core"/>
</dbReference>
<reference evidence="2 3" key="1">
    <citation type="submission" date="2023-07" db="EMBL/GenBank/DDBJ databases">
        <title>Genomic Encyclopedia of Type Strains, Phase IV (KMG-IV): sequencing the most valuable type-strain genomes for metagenomic binning, comparative biology and taxonomic classification.</title>
        <authorList>
            <person name="Goeker M."/>
        </authorList>
    </citation>
    <scope>NUCLEOTIDE SEQUENCE [LARGE SCALE GENOMIC DNA]</scope>
    <source>
        <strain evidence="2 3">DSM 19922</strain>
    </source>
</reference>
<keyword evidence="3" id="KW-1185">Reference proteome</keyword>
<accession>A0ABU0MIB7</accession>
<dbReference type="EMBL" id="JAUSVU010000006">
    <property type="protein sequence ID" value="MDQ0533205.1"/>
    <property type="molecule type" value="Genomic_DNA"/>
</dbReference>
<dbReference type="Pfam" id="PF07812">
    <property type="entry name" value="TfuA"/>
    <property type="match status" value="1"/>
</dbReference>
<protein>
    <recommendedName>
        <fullName evidence="1">TfuA-like core domain-containing protein</fullName>
    </recommendedName>
</protein>
<dbReference type="Proteomes" id="UP001244552">
    <property type="component" value="Unassembled WGS sequence"/>
</dbReference>
<comment type="caution">
    <text evidence="2">The sequence shown here is derived from an EMBL/GenBank/DDBJ whole genome shotgun (WGS) entry which is preliminary data.</text>
</comment>
<evidence type="ECO:0000313" key="2">
    <source>
        <dbReference type="EMBL" id="MDQ0533205.1"/>
    </source>
</evidence>
<evidence type="ECO:0000313" key="3">
    <source>
        <dbReference type="Proteomes" id="UP001244552"/>
    </source>
</evidence>
<proteinExistence type="predicted"/>
<dbReference type="RefSeq" id="WP_209981757.1">
    <property type="nucleotide sequence ID" value="NZ_JAGINO010000006.1"/>
</dbReference>
<organism evidence="2 3">
    <name type="scientific">Azospirillum picis</name>
    <dbReference type="NCBI Taxonomy" id="488438"/>
    <lineage>
        <taxon>Bacteria</taxon>
        <taxon>Pseudomonadati</taxon>
        <taxon>Pseudomonadota</taxon>
        <taxon>Alphaproteobacteria</taxon>
        <taxon>Rhodospirillales</taxon>
        <taxon>Azospirillaceae</taxon>
        <taxon>Azospirillum</taxon>
    </lineage>
</organism>
<evidence type="ECO:0000259" key="1">
    <source>
        <dbReference type="Pfam" id="PF07812"/>
    </source>
</evidence>